<organism evidence="4 5">
    <name type="scientific">Thalassomonas actiniarum</name>
    <dbReference type="NCBI Taxonomy" id="485447"/>
    <lineage>
        <taxon>Bacteria</taxon>
        <taxon>Pseudomonadati</taxon>
        <taxon>Pseudomonadota</taxon>
        <taxon>Gammaproteobacteria</taxon>
        <taxon>Alteromonadales</taxon>
        <taxon>Colwelliaceae</taxon>
        <taxon>Thalassomonas</taxon>
    </lineage>
</organism>
<evidence type="ECO:0000256" key="1">
    <source>
        <dbReference type="ARBA" id="ARBA00022679"/>
    </source>
</evidence>
<dbReference type="Gene3D" id="3.40.630.30">
    <property type="match status" value="1"/>
</dbReference>
<evidence type="ECO:0000313" key="5">
    <source>
        <dbReference type="Proteomes" id="UP000032568"/>
    </source>
</evidence>
<accession>A0AAE9YXF2</accession>
<dbReference type="PANTHER" id="PTHR43800:SF1">
    <property type="entry name" value="PEPTIDYL-LYSINE N-ACETYLTRANSFERASE YJAB"/>
    <property type="match status" value="1"/>
</dbReference>
<dbReference type="SUPFAM" id="SSF55729">
    <property type="entry name" value="Acyl-CoA N-acyltransferases (Nat)"/>
    <property type="match status" value="1"/>
</dbReference>
<dbReference type="RefSeq" id="WP_044831033.1">
    <property type="nucleotide sequence ID" value="NZ_CP059736.1"/>
</dbReference>
<protein>
    <submittedName>
        <fullName evidence="4">GNAT family N-acetyltransferase</fullName>
    </submittedName>
</protein>
<dbReference type="KEGG" id="tact:SG35_030960"/>
<dbReference type="AlphaFoldDB" id="A0AAE9YXF2"/>
<dbReference type="GO" id="GO:0016747">
    <property type="term" value="F:acyltransferase activity, transferring groups other than amino-acyl groups"/>
    <property type="evidence" value="ECO:0007669"/>
    <property type="project" value="InterPro"/>
</dbReference>
<evidence type="ECO:0000313" key="4">
    <source>
        <dbReference type="EMBL" id="WDE02179.1"/>
    </source>
</evidence>
<feature type="domain" description="N-acetyltransferase" evidence="3">
    <location>
        <begin position="3"/>
        <end position="146"/>
    </location>
</feature>
<keyword evidence="2" id="KW-0012">Acyltransferase</keyword>
<proteinExistence type="predicted"/>
<reference evidence="4 5" key="1">
    <citation type="journal article" date="2015" name="Genome Announc.">
        <title>Draft Genome Sequences of Marine Isolates of Thalassomonas viridans and Thalassomonas actiniarum.</title>
        <authorList>
            <person name="Olonade I."/>
            <person name="van Zyl L.J."/>
            <person name="Trindade M."/>
        </authorList>
    </citation>
    <scope>NUCLEOTIDE SEQUENCE [LARGE SCALE GENOMIC DNA]</scope>
    <source>
        <strain evidence="4 5">A5K-106</strain>
    </source>
</reference>
<dbReference type="Proteomes" id="UP000032568">
    <property type="component" value="Chromosome pTact"/>
</dbReference>
<sequence>MKIGFRPAKDADLDFLLDLRRKTMDSYLQNTGGALDEQSHLARILYRFDAAKLILIDNTAAGLLKYYRDKSCWVIVQVQLLPEHQGKGLGAKILNNLLAQATREGKAVTLSVLKGNPAIHLYRRLGFTVASESESEYSLCFIPETN</sequence>
<dbReference type="CDD" id="cd04301">
    <property type="entry name" value="NAT_SF"/>
    <property type="match status" value="1"/>
</dbReference>
<keyword evidence="1" id="KW-0808">Transferase</keyword>
<reference evidence="4 5" key="2">
    <citation type="journal article" date="2022" name="Mar. Drugs">
        <title>Bioassay-Guided Fractionation Leads to the Detection of Cholic Acid Generated by the Rare Thalassomonas sp.</title>
        <authorList>
            <person name="Pheiffer F."/>
            <person name="Schneider Y.K."/>
            <person name="Hansen E.H."/>
            <person name="Andersen J.H."/>
            <person name="Isaksson J."/>
            <person name="Busche T."/>
            <person name="R C."/>
            <person name="Kalinowski J."/>
            <person name="Zyl L.V."/>
            <person name="Trindade M."/>
        </authorList>
    </citation>
    <scope>NUCLEOTIDE SEQUENCE [LARGE SCALE GENOMIC DNA]</scope>
    <source>
        <strain evidence="4 5">A5K-106</strain>
    </source>
</reference>
<dbReference type="PANTHER" id="PTHR43800">
    <property type="entry name" value="PEPTIDYL-LYSINE N-ACETYLTRANSFERASE YJAB"/>
    <property type="match status" value="1"/>
</dbReference>
<evidence type="ECO:0000256" key="2">
    <source>
        <dbReference type="ARBA" id="ARBA00023315"/>
    </source>
</evidence>
<dbReference type="PROSITE" id="PS51186">
    <property type="entry name" value="GNAT"/>
    <property type="match status" value="1"/>
</dbReference>
<dbReference type="InterPro" id="IPR016181">
    <property type="entry name" value="Acyl_CoA_acyltransferase"/>
</dbReference>
<keyword evidence="5" id="KW-1185">Reference proteome</keyword>
<dbReference type="Pfam" id="PF00583">
    <property type="entry name" value="Acetyltransf_1"/>
    <property type="match status" value="1"/>
</dbReference>
<name>A0AAE9YXF2_9GAMM</name>
<gene>
    <name evidence="4" type="ORF">SG35_030960</name>
</gene>
<evidence type="ECO:0000259" key="3">
    <source>
        <dbReference type="PROSITE" id="PS51186"/>
    </source>
</evidence>
<dbReference type="InterPro" id="IPR000182">
    <property type="entry name" value="GNAT_dom"/>
</dbReference>
<dbReference type="EMBL" id="CP059736">
    <property type="protein sequence ID" value="WDE02179.1"/>
    <property type="molecule type" value="Genomic_DNA"/>
</dbReference>